<evidence type="ECO:0000313" key="3">
    <source>
        <dbReference type="Proteomes" id="UP000297703"/>
    </source>
</evidence>
<reference evidence="2 3" key="2">
    <citation type="submission" date="2019-04" db="EMBL/GenBank/DDBJ databases">
        <title>The genome sequence of big-headed turtle.</title>
        <authorList>
            <person name="Gong S."/>
        </authorList>
    </citation>
    <scope>NUCLEOTIDE SEQUENCE [LARGE SCALE GENOMIC DNA]</scope>
    <source>
        <strain evidence="2">DO16091913</strain>
        <tissue evidence="2">Muscle</tissue>
    </source>
</reference>
<feature type="compositionally biased region" description="Low complexity" evidence="1">
    <location>
        <begin position="1"/>
        <end position="16"/>
    </location>
</feature>
<dbReference type="AlphaFoldDB" id="A0A4D9DMQ9"/>
<name>A0A4D9DMQ9_9SAUR</name>
<accession>A0A4D9DMQ9</accession>
<organism evidence="2 3">
    <name type="scientific">Platysternon megacephalum</name>
    <name type="common">big-headed turtle</name>
    <dbReference type="NCBI Taxonomy" id="55544"/>
    <lineage>
        <taxon>Eukaryota</taxon>
        <taxon>Metazoa</taxon>
        <taxon>Chordata</taxon>
        <taxon>Craniata</taxon>
        <taxon>Vertebrata</taxon>
        <taxon>Euteleostomi</taxon>
        <taxon>Archelosauria</taxon>
        <taxon>Testudinata</taxon>
        <taxon>Testudines</taxon>
        <taxon>Cryptodira</taxon>
        <taxon>Durocryptodira</taxon>
        <taxon>Testudinoidea</taxon>
        <taxon>Platysternidae</taxon>
        <taxon>Platysternon</taxon>
    </lineage>
</organism>
<reference evidence="2 3" key="1">
    <citation type="submission" date="2019-04" db="EMBL/GenBank/DDBJ databases">
        <title>Draft genome of the big-headed turtle Platysternon megacephalum.</title>
        <authorList>
            <person name="Gong S."/>
        </authorList>
    </citation>
    <scope>NUCLEOTIDE SEQUENCE [LARGE SCALE GENOMIC DNA]</scope>
    <source>
        <strain evidence="2">DO16091913</strain>
        <tissue evidence="2">Muscle</tissue>
    </source>
</reference>
<sequence length="359" mass="36988">MPQQPRGGAGQQAVPAHLHQSHHRNGGEPGQSHQIHPRNRSLSGALSSGWQEGEGTEGGTPARAGRDTPCPPAPGPGAAHRGGHRLLSFRHWRLSHWGALAHSLQDSSQGPPCPCSWGYAGTGPTVTTYRCPALRLPGSAAHWTLLSTAREATRGRASPPGPKGPIPVTGGQRAAGFAQAGRGPGAGRVASGLRCRLRLVFALSGYKCDRGGRAGAARVLLLAASLLPGAGTQAAFRSRPLILRRQPGEGYSDGLRSHLCLLGHRTDLSSHLSPASGLGGAAHSSPLPLPQPSPPGKCSCREPDAEKPQGNPGSGWQEGPTKGGQLSPPAGCWLCRMVAAGPSSTFQARGNGARWQLGG</sequence>
<evidence type="ECO:0000313" key="2">
    <source>
        <dbReference type="EMBL" id="TFJ97617.1"/>
    </source>
</evidence>
<feature type="region of interest" description="Disordered" evidence="1">
    <location>
        <begin position="272"/>
        <end position="327"/>
    </location>
</feature>
<evidence type="ECO:0000256" key="1">
    <source>
        <dbReference type="SAM" id="MobiDB-lite"/>
    </source>
</evidence>
<comment type="caution">
    <text evidence="2">The sequence shown here is derived from an EMBL/GenBank/DDBJ whole genome shotgun (WGS) entry which is preliminary data.</text>
</comment>
<protein>
    <submittedName>
        <fullName evidence="2">Nicotinate-nucleotide pyrophosphorylase</fullName>
    </submittedName>
</protein>
<feature type="compositionally biased region" description="Polar residues" evidence="1">
    <location>
        <begin position="40"/>
        <end position="50"/>
    </location>
</feature>
<gene>
    <name evidence="2" type="ORF">DR999_PMT20541</name>
</gene>
<dbReference type="Proteomes" id="UP000297703">
    <property type="component" value="Unassembled WGS sequence"/>
</dbReference>
<dbReference type="EMBL" id="QXTE01000475">
    <property type="protein sequence ID" value="TFJ97617.1"/>
    <property type="molecule type" value="Genomic_DNA"/>
</dbReference>
<feature type="region of interest" description="Disordered" evidence="1">
    <location>
        <begin position="1"/>
        <end position="82"/>
    </location>
</feature>
<proteinExistence type="predicted"/>
<keyword evidence="3" id="KW-1185">Reference proteome</keyword>